<accession>A0A549YEU4</accession>
<evidence type="ECO:0000313" key="5">
    <source>
        <dbReference type="EMBL" id="TMN21510.1"/>
    </source>
</evidence>
<sequence>MINITNAAQKHRSQIVFDQVNVTIEHGECVAIVGRNGAGKSTFLYALAGFSRLAKGSITIDGKEVHQPNAWQGSFSFLPEKFQLYSQLSVEENVHYFAQIMGLGMEDVQTVLMHTSMWDDRQKRIGALSKGMLQRVGLSIALLGEPNWVVLDEPTSGLDLFGRREMLKLMGDITSPDRSLLFTTHHMDEVRELATHVLYFNDKTVEKIEVGEFLQQLEEDDLR</sequence>
<dbReference type="InterPro" id="IPR051782">
    <property type="entry name" value="ABC_Transporter_VariousFunc"/>
</dbReference>
<dbReference type="PANTHER" id="PTHR42939">
    <property type="entry name" value="ABC TRANSPORTER ATP-BINDING PROTEIN ALBC-RELATED"/>
    <property type="match status" value="1"/>
</dbReference>
<dbReference type="Pfam" id="PF00005">
    <property type="entry name" value="ABC_tran"/>
    <property type="match status" value="1"/>
</dbReference>
<reference evidence="6 8" key="2">
    <citation type="submission" date="2019-07" db="EMBL/GenBank/DDBJ databases">
        <title>Genomic analysis of Lentibacillus sp. NKC851-2.</title>
        <authorList>
            <person name="Oh Y.J."/>
        </authorList>
    </citation>
    <scope>NUCLEOTIDE SEQUENCE [LARGE SCALE GENOMIC DNA]</scope>
    <source>
        <strain evidence="6 8">NKC851-2</strain>
    </source>
</reference>
<dbReference type="Gene3D" id="3.40.50.300">
    <property type="entry name" value="P-loop containing nucleotide triphosphate hydrolases"/>
    <property type="match status" value="1"/>
</dbReference>
<comment type="caution">
    <text evidence="6">The sequence shown here is derived from an EMBL/GenBank/DDBJ whole genome shotgun (WGS) entry which is preliminary data.</text>
</comment>
<evidence type="ECO:0000313" key="8">
    <source>
        <dbReference type="Proteomes" id="UP000319280"/>
    </source>
</evidence>
<dbReference type="InterPro" id="IPR027417">
    <property type="entry name" value="P-loop_NTPase"/>
</dbReference>
<feature type="domain" description="ABC transporter" evidence="4">
    <location>
        <begin position="2"/>
        <end position="222"/>
    </location>
</feature>
<evidence type="ECO:0000256" key="1">
    <source>
        <dbReference type="ARBA" id="ARBA00022448"/>
    </source>
</evidence>
<evidence type="ECO:0000313" key="7">
    <source>
        <dbReference type="Proteomes" id="UP000306980"/>
    </source>
</evidence>
<dbReference type="InterPro" id="IPR003439">
    <property type="entry name" value="ABC_transporter-like_ATP-bd"/>
</dbReference>
<dbReference type="PROSITE" id="PS00211">
    <property type="entry name" value="ABC_TRANSPORTER_1"/>
    <property type="match status" value="1"/>
</dbReference>
<dbReference type="AlphaFoldDB" id="A0A549YEU4"/>
<evidence type="ECO:0000256" key="3">
    <source>
        <dbReference type="ARBA" id="ARBA00022840"/>
    </source>
</evidence>
<dbReference type="RefSeq" id="WP_138601987.1">
    <property type="nucleotide sequence ID" value="NZ_VCIA01000001.1"/>
</dbReference>
<name>A0A549YEU4_9BACI</name>
<dbReference type="SMART" id="SM00382">
    <property type="entry name" value="AAA"/>
    <property type="match status" value="1"/>
</dbReference>
<dbReference type="InterPro" id="IPR017871">
    <property type="entry name" value="ABC_transporter-like_CS"/>
</dbReference>
<dbReference type="GO" id="GO:0005524">
    <property type="term" value="F:ATP binding"/>
    <property type="evidence" value="ECO:0007669"/>
    <property type="project" value="UniProtKB-KW"/>
</dbReference>
<proteinExistence type="predicted"/>
<dbReference type="EMBL" id="VJMZ01000001">
    <property type="protein sequence ID" value="TRM10409.1"/>
    <property type="molecule type" value="Genomic_DNA"/>
</dbReference>
<reference evidence="5 7" key="1">
    <citation type="submission" date="2019-05" db="EMBL/GenBank/DDBJ databases">
        <title>Genomic analysis of Lentibacillus sp. NKC220-2.</title>
        <authorList>
            <person name="Oh Y.J."/>
        </authorList>
    </citation>
    <scope>NUCLEOTIDE SEQUENCE [LARGE SCALE GENOMIC DNA]</scope>
    <source>
        <strain evidence="5 7">NKC220-2</strain>
    </source>
</reference>
<dbReference type="SUPFAM" id="SSF52540">
    <property type="entry name" value="P-loop containing nucleoside triphosphate hydrolases"/>
    <property type="match status" value="1"/>
</dbReference>
<dbReference type="InterPro" id="IPR003593">
    <property type="entry name" value="AAA+_ATPase"/>
</dbReference>
<evidence type="ECO:0000313" key="6">
    <source>
        <dbReference type="EMBL" id="TRM10409.1"/>
    </source>
</evidence>
<keyword evidence="1" id="KW-0813">Transport</keyword>
<dbReference type="OrthoDB" id="9804819at2"/>
<dbReference type="Proteomes" id="UP000319280">
    <property type="component" value="Unassembled WGS sequence"/>
</dbReference>
<keyword evidence="2" id="KW-0547">Nucleotide-binding</keyword>
<dbReference type="EMBL" id="VCIA01000001">
    <property type="protein sequence ID" value="TMN21510.1"/>
    <property type="molecule type" value="Genomic_DNA"/>
</dbReference>
<evidence type="ECO:0000259" key="4">
    <source>
        <dbReference type="PROSITE" id="PS50893"/>
    </source>
</evidence>
<keyword evidence="8" id="KW-1185">Reference proteome</keyword>
<accession>A0A5S3QHX6</accession>
<dbReference type="PANTHER" id="PTHR42939:SF1">
    <property type="entry name" value="ABC TRANSPORTER ATP-BINDING PROTEIN ALBC-RELATED"/>
    <property type="match status" value="1"/>
</dbReference>
<gene>
    <name evidence="5" type="ORF">FFL34_04850</name>
    <name evidence="6" type="ORF">FH966_01005</name>
</gene>
<dbReference type="GO" id="GO:0016887">
    <property type="term" value="F:ATP hydrolysis activity"/>
    <property type="evidence" value="ECO:0007669"/>
    <property type="project" value="InterPro"/>
</dbReference>
<evidence type="ECO:0000256" key="2">
    <source>
        <dbReference type="ARBA" id="ARBA00022741"/>
    </source>
</evidence>
<protein>
    <submittedName>
        <fullName evidence="6">ABC transporter ATP-binding protein</fullName>
    </submittedName>
</protein>
<organism evidence="6 8">
    <name type="scientific">Lentibacillus cibarius</name>
    <dbReference type="NCBI Taxonomy" id="2583219"/>
    <lineage>
        <taxon>Bacteria</taxon>
        <taxon>Bacillati</taxon>
        <taxon>Bacillota</taxon>
        <taxon>Bacilli</taxon>
        <taxon>Bacillales</taxon>
        <taxon>Bacillaceae</taxon>
        <taxon>Lentibacillus</taxon>
    </lineage>
</organism>
<dbReference type="PROSITE" id="PS50893">
    <property type="entry name" value="ABC_TRANSPORTER_2"/>
    <property type="match status" value="1"/>
</dbReference>
<dbReference type="Proteomes" id="UP000306980">
    <property type="component" value="Unassembled WGS sequence"/>
</dbReference>
<dbReference type="CDD" id="cd03230">
    <property type="entry name" value="ABC_DR_subfamily_A"/>
    <property type="match status" value="1"/>
</dbReference>
<keyword evidence="3 6" id="KW-0067">ATP-binding</keyword>